<keyword evidence="1" id="KW-0732">Signal</keyword>
<dbReference type="RefSeq" id="WP_138657040.1">
    <property type="nucleotide sequence ID" value="NZ_VATY01000001.1"/>
</dbReference>
<protein>
    <submittedName>
        <fullName evidence="3">RidA family protein</fullName>
    </submittedName>
</protein>
<dbReference type="AlphaFoldDB" id="A0A5S3PVU9"/>
<dbReference type="SUPFAM" id="SSF55298">
    <property type="entry name" value="YjgF-like"/>
    <property type="match status" value="1"/>
</dbReference>
<feature type="signal peptide" evidence="1">
    <location>
        <begin position="1"/>
        <end position="21"/>
    </location>
</feature>
<feature type="chain" id="PRO_5024453911" evidence="1">
    <location>
        <begin position="22"/>
        <end position="180"/>
    </location>
</feature>
<feature type="domain" description="Endoribonuclease L-PSP/chorismate mutase-like" evidence="2">
    <location>
        <begin position="31"/>
        <end position="165"/>
    </location>
</feature>
<comment type="caution">
    <text evidence="3">The sequence shown here is derived from an EMBL/GenBank/DDBJ whole genome shotgun (WGS) entry which is preliminary data.</text>
</comment>
<proteinExistence type="predicted"/>
<evidence type="ECO:0000256" key="1">
    <source>
        <dbReference type="SAM" id="SignalP"/>
    </source>
</evidence>
<dbReference type="InterPro" id="IPR035959">
    <property type="entry name" value="RutC-like_sf"/>
</dbReference>
<dbReference type="InterPro" id="IPR013813">
    <property type="entry name" value="Endoribo_LPSP/chorism_mut-like"/>
</dbReference>
<gene>
    <name evidence="3" type="ORF">FEE95_06345</name>
</gene>
<dbReference type="Proteomes" id="UP000310314">
    <property type="component" value="Unassembled WGS sequence"/>
</dbReference>
<dbReference type="PANTHER" id="PTHR43760:SF1">
    <property type="entry name" value="ENDORIBONUCLEASE L-PSP_CHORISMATE MUTASE-LIKE DOMAIN-CONTAINING PROTEIN"/>
    <property type="match status" value="1"/>
</dbReference>
<evidence type="ECO:0000259" key="2">
    <source>
        <dbReference type="Pfam" id="PF14588"/>
    </source>
</evidence>
<dbReference type="Gene3D" id="3.30.1330.40">
    <property type="entry name" value="RutC-like"/>
    <property type="match status" value="1"/>
</dbReference>
<sequence>MKTFYLSLLCTLCFISIGLTQSTPEADYDPEAKLVELGITLPTPPQPVANYVNGVRAGNLIFLAGKGPRYADGTEITGKLGQNISIEKGYEGARLTAINQLSVLKDMLGNLNKVKRIVKVLGMVNCDPSFVDQPKVINGFSDLMVEVFGEKGRHARAAVGMASLPRGQAVEIELVVEVYE</sequence>
<dbReference type="Pfam" id="PF14588">
    <property type="entry name" value="YjgF_endoribonc"/>
    <property type="match status" value="1"/>
</dbReference>
<name>A0A5S3PVU9_9FLAO</name>
<accession>A0A5S3PVU9</accession>
<evidence type="ECO:0000313" key="3">
    <source>
        <dbReference type="EMBL" id="TMM59050.1"/>
    </source>
</evidence>
<keyword evidence="4" id="KW-1185">Reference proteome</keyword>
<dbReference type="OrthoDB" id="9806350at2"/>
<organism evidence="3 4">
    <name type="scientific">Maribacter algarum</name>
    <name type="common">ex Zhang et al. 2020</name>
    <dbReference type="NCBI Taxonomy" id="2578118"/>
    <lineage>
        <taxon>Bacteria</taxon>
        <taxon>Pseudomonadati</taxon>
        <taxon>Bacteroidota</taxon>
        <taxon>Flavobacteriia</taxon>
        <taxon>Flavobacteriales</taxon>
        <taxon>Flavobacteriaceae</taxon>
        <taxon>Maribacter</taxon>
    </lineage>
</organism>
<dbReference type="CDD" id="cd02199">
    <property type="entry name" value="YjgF_YER057c_UK114_like_1"/>
    <property type="match status" value="1"/>
</dbReference>
<reference evidence="3 4" key="1">
    <citation type="submission" date="2019-05" db="EMBL/GenBank/DDBJ databases">
        <authorList>
            <person name="Zhang J.-Y."/>
            <person name="Feg X."/>
            <person name="Du Z.-J."/>
        </authorList>
    </citation>
    <scope>NUCLEOTIDE SEQUENCE [LARGE SCALE GENOMIC DNA]</scope>
    <source>
        <strain evidence="3 4">RZ26</strain>
    </source>
</reference>
<dbReference type="EMBL" id="VATY01000001">
    <property type="protein sequence ID" value="TMM59050.1"/>
    <property type="molecule type" value="Genomic_DNA"/>
</dbReference>
<dbReference type="PANTHER" id="PTHR43760">
    <property type="entry name" value="ENDORIBONUCLEASE-RELATED"/>
    <property type="match status" value="1"/>
</dbReference>
<evidence type="ECO:0000313" key="4">
    <source>
        <dbReference type="Proteomes" id="UP000310314"/>
    </source>
</evidence>